<dbReference type="AlphaFoldDB" id="A0A1I8BHV5"/>
<dbReference type="Proteomes" id="UP000095281">
    <property type="component" value="Unplaced"/>
</dbReference>
<protein>
    <submittedName>
        <fullName evidence="4">G_PROTEIN_RECEP_F1_2 domain-containing protein</fullName>
    </submittedName>
</protein>
<dbReference type="Pfam" id="PF03125">
    <property type="entry name" value="Sre"/>
    <property type="match status" value="1"/>
</dbReference>
<feature type="transmembrane region" description="Helical" evidence="2">
    <location>
        <begin position="137"/>
        <end position="156"/>
    </location>
</feature>
<dbReference type="InterPro" id="IPR052854">
    <property type="entry name" value="Serpentine_rcpt_epsilon"/>
</dbReference>
<proteinExistence type="inferred from homology"/>
<accession>A0A1I8BHV5</accession>
<organism evidence="3 4">
    <name type="scientific">Meloidogyne hapla</name>
    <name type="common">Root-knot nematode worm</name>
    <dbReference type="NCBI Taxonomy" id="6305"/>
    <lineage>
        <taxon>Eukaryota</taxon>
        <taxon>Metazoa</taxon>
        <taxon>Ecdysozoa</taxon>
        <taxon>Nematoda</taxon>
        <taxon>Chromadorea</taxon>
        <taxon>Rhabditida</taxon>
        <taxon>Tylenchina</taxon>
        <taxon>Tylenchomorpha</taxon>
        <taxon>Tylenchoidea</taxon>
        <taxon>Meloidogynidae</taxon>
        <taxon>Meloidogyninae</taxon>
        <taxon>Meloidogyne</taxon>
    </lineage>
</organism>
<evidence type="ECO:0000256" key="1">
    <source>
        <dbReference type="ARBA" id="ARBA00006803"/>
    </source>
</evidence>
<dbReference type="PANTHER" id="PTHR47518:SF9">
    <property type="entry name" value="SERPENTINE RECEPTOR, CLASS T"/>
    <property type="match status" value="1"/>
</dbReference>
<dbReference type="PANTHER" id="PTHR47518">
    <property type="entry name" value="SERPENTINE RECEPTOR CLASS EPSILON-13-RELATED"/>
    <property type="match status" value="1"/>
</dbReference>
<feature type="transmembrane region" description="Helical" evidence="2">
    <location>
        <begin position="189"/>
        <end position="214"/>
    </location>
</feature>
<dbReference type="WBParaSite" id="MhA1_Contig2383.frz3.gene5">
    <property type="protein sequence ID" value="MhA1_Contig2383.frz3.gene5"/>
    <property type="gene ID" value="MhA1_Contig2383.frz3.gene5"/>
</dbReference>
<dbReference type="GO" id="GO:0016020">
    <property type="term" value="C:membrane"/>
    <property type="evidence" value="ECO:0007669"/>
    <property type="project" value="InterPro"/>
</dbReference>
<keyword evidence="2" id="KW-0812">Transmembrane</keyword>
<feature type="transmembrane region" description="Helical" evidence="2">
    <location>
        <begin position="63"/>
        <end position="84"/>
    </location>
</feature>
<keyword evidence="3" id="KW-1185">Reference proteome</keyword>
<feature type="transmembrane region" description="Helical" evidence="2">
    <location>
        <begin position="105"/>
        <end position="125"/>
    </location>
</feature>
<name>A0A1I8BHV5_MELHA</name>
<feature type="transmembrane region" description="Helical" evidence="2">
    <location>
        <begin position="220"/>
        <end position="243"/>
    </location>
</feature>
<dbReference type="GO" id="GO:0007606">
    <property type="term" value="P:sensory perception of chemical stimulus"/>
    <property type="evidence" value="ECO:0007669"/>
    <property type="project" value="InterPro"/>
</dbReference>
<dbReference type="InterPro" id="IPR004151">
    <property type="entry name" value="7TM_GPCR_serpentine_rcpt_Sre"/>
</dbReference>
<sequence length="308" mass="35693">MDNIPSNTSSSSIYQSSNNNTSFIICTLIWLELIIIHPIILIIANTNLFVLLTTRVLHPNMSVILIVQSISIIGFEIFCQVGIIEQLILSDFYYTGSIIIQKCGFFFVLIRNLVGHILLIERLLATCLYKSYEHYRKVYFSVGWITVVTILAIGIYNNHKYNKHLPQGNNYSLSEKYQLADNIRTSKQLIPVFFCHFFNGCIMLFFSIFMYFSLFNHQQLAISIQVSTILSSIVDFTIEFTIITHHPQLRKRFLYICSKTFLFKCTKNKVTQEVKQIEDNAQRSTSGKLIKNKGNSEHHFNMLKNAWQ</sequence>
<evidence type="ECO:0000313" key="3">
    <source>
        <dbReference type="Proteomes" id="UP000095281"/>
    </source>
</evidence>
<keyword evidence="2" id="KW-1133">Transmembrane helix</keyword>
<feature type="transmembrane region" description="Helical" evidence="2">
    <location>
        <begin position="21"/>
        <end position="43"/>
    </location>
</feature>
<comment type="similarity">
    <text evidence="1">Belongs to the nematode receptor-like protein sre family.</text>
</comment>
<evidence type="ECO:0000313" key="4">
    <source>
        <dbReference type="WBParaSite" id="MhA1_Contig2383.frz3.gene5"/>
    </source>
</evidence>
<reference evidence="4" key="1">
    <citation type="submission" date="2016-11" db="UniProtKB">
        <authorList>
            <consortium name="WormBaseParasite"/>
        </authorList>
    </citation>
    <scope>IDENTIFICATION</scope>
</reference>
<evidence type="ECO:0000256" key="2">
    <source>
        <dbReference type="SAM" id="Phobius"/>
    </source>
</evidence>
<keyword evidence="2" id="KW-0472">Membrane</keyword>